<accession>A0A5E4MAE4</accession>
<evidence type="ECO:0000313" key="3">
    <source>
        <dbReference type="Proteomes" id="UP000325440"/>
    </source>
</evidence>
<dbReference type="Pfam" id="PF21787">
    <property type="entry name" value="TNP-like_RNaseH_N"/>
    <property type="match status" value="1"/>
</dbReference>
<dbReference type="Proteomes" id="UP000325440">
    <property type="component" value="Unassembled WGS sequence"/>
</dbReference>
<evidence type="ECO:0000259" key="1">
    <source>
        <dbReference type="Pfam" id="PF21787"/>
    </source>
</evidence>
<feature type="domain" description="Transposable element P transposase-like RNase H" evidence="1">
    <location>
        <begin position="5"/>
        <end position="40"/>
    </location>
</feature>
<dbReference type="OrthoDB" id="6629190at2759"/>
<name>A0A5E4MAE4_9HEMI</name>
<reference evidence="2 3" key="1">
    <citation type="submission" date="2019-08" db="EMBL/GenBank/DDBJ databases">
        <authorList>
            <person name="Alioto T."/>
            <person name="Alioto T."/>
            <person name="Gomez Garrido J."/>
        </authorList>
    </citation>
    <scope>NUCLEOTIDE SEQUENCE [LARGE SCALE GENOMIC DNA]</scope>
</reference>
<organism evidence="2 3">
    <name type="scientific">Cinara cedri</name>
    <dbReference type="NCBI Taxonomy" id="506608"/>
    <lineage>
        <taxon>Eukaryota</taxon>
        <taxon>Metazoa</taxon>
        <taxon>Ecdysozoa</taxon>
        <taxon>Arthropoda</taxon>
        <taxon>Hexapoda</taxon>
        <taxon>Insecta</taxon>
        <taxon>Pterygota</taxon>
        <taxon>Neoptera</taxon>
        <taxon>Paraneoptera</taxon>
        <taxon>Hemiptera</taxon>
        <taxon>Sternorrhyncha</taxon>
        <taxon>Aphidomorpha</taxon>
        <taxon>Aphidoidea</taxon>
        <taxon>Aphididae</taxon>
        <taxon>Lachninae</taxon>
        <taxon>Cinara</taxon>
    </lineage>
</organism>
<keyword evidence="3" id="KW-1185">Reference proteome</keyword>
<dbReference type="InterPro" id="IPR048365">
    <property type="entry name" value="TNP-like_RNaseH_N"/>
</dbReference>
<dbReference type="EMBL" id="CABPRJ010000488">
    <property type="protein sequence ID" value="VVC29204.1"/>
    <property type="molecule type" value="Genomic_DNA"/>
</dbReference>
<gene>
    <name evidence="2" type="ORF">CINCED_3A012351</name>
</gene>
<protein>
    <recommendedName>
        <fullName evidence="1">Transposable element P transposase-like RNase H domain-containing protein</fullName>
    </recommendedName>
</protein>
<evidence type="ECO:0000313" key="2">
    <source>
        <dbReference type="EMBL" id="VVC29204.1"/>
    </source>
</evidence>
<dbReference type="AlphaFoldDB" id="A0A5E4MAE4"/>
<proteinExistence type="predicted"/>
<sequence length="50" mass="5580">MQIKGKQLTCRLIIDKMHIKESVTYKGDRLMGYINYGTGTDGCDGLLKAT</sequence>